<feature type="domain" description="SseB protein N-terminal" evidence="1">
    <location>
        <begin position="29"/>
        <end position="112"/>
    </location>
</feature>
<sequence length="263" mass="28224">MSLPDARTAVCEHLAGRLSSATLFRSLMAHPDWHVPVYASSEGEAAVMTFVDAAGARWVKVFTDLAAVEAWAEQGGGVPGQQCVVTDGANLFGALEDTLAGVEINPGLPEGVHYQQQHLPLLRQWARIVELESALETIDTGETPIGLLRDYDAYVIVLKRTGPDTAQLVLAPDADGRLLAAVFTAEDTLAAFFDQVLATADFEPIPVRVNGRQLFGQLQALNLDGLVFNCSGPIPPRAFGRRLADYVLTPDNGPARQSQPGDH</sequence>
<proteinExistence type="predicted"/>
<dbReference type="EMBL" id="CP002514">
    <property type="protein sequence ID" value="AEP12640.1"/>
    <property type="molecule type" value="Genomic_DNA"/>
</dbReference>
<dbReference type="RefSeq" id="WP_014100377.1">
    <property type="nucleotide sequence ID" value="NC_016024.1"/>
</dbReference>
<name>G2LGC7_CHLTF</name>
<gene>
    <name evidence="2" type="ordered locus">Cabther_A1894</name>
</gene>
<dbReference type="HOGENOM" id="CLU_1056457_0_0_0"/>
<accession>G2LGC7</accession>
<dbReference type="KEGG" id="ctm:Cabther_A1894"/>
<dbReference type="OrthoDB" id="3635752at2"/>
<evidence type="ECO:0000259" key="1">
    <source>
        <dbReference type="Pfam" id="PF07179"/>
    </source>
</evidence>
<dbReference type="Proteomes" id="UP000006791">
    <property type="component" value="Chromosome 1"/>
</dbReference>
<protein>
    <recommendedName>
        <fullName evidence="1">SseB protein N-terminal domain-containing protein</fullName>
    </recommendedName>
</protein>
<dbReference type="Pfam" id="PF07179">
    <property type="entry name" value="SseB"/>
    <property type="match status" value="1"/>
</dbReference>
<evidence type="ECO:0000313" key="2">
    <source>
        <dbReference type="EMBL" id="AEP12640.1"/>
    </source>
</evidence>
<organism evidence="2 3">
    <name type="scientific">Chloracidobacterium thermophilum (strain B)</name>
    <dbReference type="NCBI Taxonomy" id="981222"/>
    <lineage>
        <taxon>Bacteria</taxon>
        <taxon>Pseudomonadati</taxon>
        <taxon>Acidobacteriota</taxon>
        <taxon>Terriglobia</taxon>
        <taxon>Terriglobales</taxon>
        <taxon>Acidobacteriaceae</taxon>
        <taxon>Chloracidobacterium</taxon>
    </lineage>
</organism>
<dbReference type="InterPro" id="IPR009839">
    <property type="entry name" value="SseB_N"/>
</dbReference>
<dbReference type="AlphaFoldDB" id="G2LGC7"/>
<reference evidence="2 3" key="1">
    <citation type="journal article" date="2012" name="Environ. Microbiol.">
        <title>Complete genome of Candidatus Chloracidobacterium thermophilum, a chlorophyll-based photoheterotroph belonging to the phylum Acidobacteria.</title>
        <authorList>
            <person name="Garcia Costas A.M."/>
            <person name="Liu Z."/>
            <person name="Tomsho L.P."/>
            <person name="Schuster S.C."/>
            <person name="Ward D.M."/>
            <person name="Bryant D.A."/>
        </authorList>
    </citation>
    <scope>NUCLEOTIDE SEQUENCE [LARGE SCALE GENOMIC DNA]</scope>
    <source>
        <strain evidence="2 3">B</strain>
    </source>
</reference>
<keyword evidence="3" id="KW-1185">Reference proteome</keyword>
<evidence type="ECO:0000313" key="3">
    <source>
        <dbReference type="Proteomes" id="UP000006791"/>
    </source>
</evidence>